<dbReference type="RefSeq" id="WP_163466231.1">
    <property type="nucleotide sequence ID" value="NZ_JAAAMG010000038.1"/>
</dbReference>
<evidence type="ECO:0000313" key="4">
    <source>
        <dbReference type="EMBL" id="NDW07774.1"/>
    </source>
</evidence>
<dbReference type="GO" id="GO:0003677">
    <property type="term" value="F:DNA binding"/>
    <property type="evidence" value="ECO:0007669"/>
    <property type="project" value="UniProtKB-KW"/>
</dbReference>
<keyword evidence="2" id="KW-0238">DNA-binding</keyword>
<dbReference type="Proteomes" id="UP000469011">
    <property type="component" value="Unassembled WGS sequence"/>
</dbReference>
<keyword evidence="3" id="KW-0804">Transcription</keyword>
<name>A0A6N9T8L9_9HYPH</name>
<sequence length="169" mass="18848">MVLRKKKIAPCCSLEEVRKRFIDQMGTHMETEGLPRIAGRLFGLMILELEPISFGDLAHRLGVSRGSISTNSRLIEAKGLIERVSMEGERQDFFRLAEQPYVNMMRGVAARMGETLKSIVEARASLPSNATREDARLQEAEHFFETAVASLADLTTKLCAREPSGEHVS</sequence>
<comment type="caution">
    <text evidence="4">The sequence shown here is derived from an EMBL/GenBank/DDBJ whole genome shotgun (WGS) entry which is preliminary data.</text>
</comment>
<dbReference type="SUPFAM" id="SSF46785">
    <property type="entry name" value="Winged helix' DNA-binding domain"/>
    <property type="match status" value="1"/>
</dbReference>
<evidence type="ECO:0000313" key="5">
    <source>
        <dbReference type="Proteomes" id="UP000469011"/>
    </source>
</evidence>
<protein>
    <submittedName>
        <fullName evidence="4">MarR family transcriptional regulator</fullName>
    </submittedName>
</protein>
<dbReference type="InterPro" id="IPR036390">
    <property type="entry name" value="WH_DNA-bd_sf"/>
</dbReference>
<reference evidence="4 5" key="1">
    <citation type="submission" date="2020-01" db="EMBL/GenBank/DDBJ databases">
        <title>Jiella pacifica sp. nov.</title>
        <authorList>
            <person name="Xue Z."/>
            <person name="Zhu S."/>
            <person name="Chen J."/>
            <person name="Yang J."/>
        </authorList>
    </citation>
    <scope>NUCLEOTIDE SEQUENCE [LARGE SCALE GENOMIC DNA]</scope>
    <source>
        <strain evidence="4 5">40Bstr34</strain>
    </source>
</reference>
<organism evidence="4 5">
    <name type="scientific">Jiella pacifica</name>
    <dbReference type="NCBI Taxonomy" id="2696469"/>
    <lineage>
        <taxon>Bacteria</taxon>
        <taxon>Pseudomonadati</taxon>
        <taxon>Pseudomonadota</taxon>
        <taxon>Alphaproteobacteria</taxon>
        <taxon>Hyphomicrobiales</taxon>
        <taxon>Aurantimonadaceae</taxon>
        <taxon>Jiella</taxon>
    </lineage>
</organism>
<dbReference type="InterPro" id="IPR052362">
    <property type="entry name" value="HTH-GbsR_regulator"/>
</dbReference>
<evidence type="ECO:0000256" key="3">
    <source>
        <dbReference type="ARBA" id="ARBA00023163"/>
    </source>
</evidence>
<accession>A0A6N9T8L9</accession>
<gene>
    <name evidence="4" type="ORF">GTK09_25520</name>
</gene>
<dbReference type="PANTHER" id="PTHR38465:SF1">
    <property type="entry name" value="HTH-TYPE TRANSCRIPTIONAL REGULATOR MJ1563-RELATED"/>
    <property type="match status" value="1"/>
</dbReference>
<dbReference type="PANTHER" id="PTHR38465">
    <property type="entry name" value="HTH-TYPE TRANSCRIPTIONAL REGULATOR MJ1563-RELATED"/>
    <property type="match status" value="1"/>
</dbReference>
<keyword evidence="5" id="KW-1185">Reference proteome</keyword>
<dbReference type="EMBL" id="JAAAMG010000038">
    <property type="protein sequence ID" value="NDW07774.1"/>
    <property type="molecule type" value="Genomic_DNA"/>
</dbReference>
<evidence type="ECO:0000256" key="1">
    <source>
        <dbReference type="ARBA" id="ARBA00023015"/>
    </source>
</evidence>
<proteinExistence type="predicted"/>
<keyword evidence="1" id="KW-0805">Transcription regulation</keyword>
<evidence type="ECO:0000256" key="2">
    <source>
        <dbReference type="ARBA" id="ARBA00023125"/>
    </source>
</evidence>
<dbReference type="AlphaFoldDB" id="A0A6N9T8L9"/>
<dbReference type="Gene3D" id="1.10.10.10">
    <property type="entry name" value="Winged helix-like DNA-binding domain superfamily/Winged helix DNA-binding domain"/>
    <property type="match status" value="1"/>
</dbReference>
<dbReference type="InterPro" id="IPR036388">
    <property type="entry name" value="WH-like_DNA-bd_sf"/>
</dbReference>